<evidence type="ECO:0000256" key="3">
    <source>
        <dbReference type="ARBA" id="ARBA00004496"/>
    </source>
</evidence>
<dbReference type="InterPro" id="IPR013083">
    <property type="entry name" value="Znf_RING/FYVE/PHD"/>
</dbReference>
<dbReference type="Gene3D" id="3.30.40.10">
    <property type="entry name" value="Zinc/RING finger domain, C3HC4 (zinc finger)"/>
    <property type="match status" value="1"/>
</dbReference>
<evidence type="ECO:0000256" key="10">
    <source>
        <dbReference type="ARBA" id="ARBA00023242"/>
    </source>
</evidence>
<dbReference type="AlphaFoldDB" id="A0A8H7VP33"/>
<dbReference type="CDD" id="cd16657">
    <property type="entry name" value="RING-Ubox_UBE4A"/>
    <property type="match status" value="1"/>
</dbReference>
<keyword evidence="10" id="KW-0539">Nucleus</keyword>
<evidence type="ECO:0000313" key="14">
    <source>
        <dbReference type="EMBL" id="KAG2221799.1"/>
    </source>
</evidence>
<dbReference type="PANTHER" id="PTHR13931:SF2">
    <property type="entry name" value="UBIQUITIN CONJUGATION FACTOR E4 B"/>
    <property type="match status" value="1"/>
</dbReference>
<dbReference type="GO" id="GO:0000151">
    <property type="term" value="C:ubiquitin ligase complex"/>
    <property type="evidence" value="ECO:0007669"/>
    <property type="project" value="InterPro"/>
</dbReference>
<evidence type="ECO:0000256" key="5">
    <source>
        <dbReference type="ARBA" id="ARBA00007434"/>
    </source>
</evidence>
<dbReference type="FunFam" id="3.30.40.10:FF:000055">
    <property type="entry name" value="Ubiquitin conjugation factor e4 a"/>
    <property type="match status" value="1"/>
</dbReference>
<sequence>MSEPSDADKIRLKRLAKLQQQAEEQKKLQQQQQQQKETTSNSKNNNKSTPLPIIQDSPIQQKPKEQQSKSVPAKQPIIKETTTTTPSSTSFVKSSSPTQTQQQQQQQQQRVVPAKSFEDWQNDVLSRILQVTLNLDDVYKQGRCIYLHGLASELEEENVSPPYRLSQELLDRILVARLSIDPNESNDEYPEDVRNDLKVLDFDYLLTCWKRAHDIKRNTLARSKNLEQTVLDKRLGVLDAVKELLISYSGLLIQMPDMFPQLENGTPLGGQQLVSKLLLEPDSGQGLPTEYLNELVSRFVDDGLDMILGSAIVIISEQLRTIDILGDYKRHLQTLTFLCENKVIASMITTLPEFDPSDATAKNIEEISILGPFLRLTAYPDSAPKVAESFFHNAEQRYSADLESCMNGLRGTVHYIQRTMFGIINSIVRSSSNARESVLSYFAHILKLNEKRAQMQVDPQTVACEGFMHNIAAILLNLCDPFMDVKASKIDKIDPSYFQTSRRIDVKEDTKISGTKEQSDEYYNDSRPQKEHNFITEVFFLTISFIHYGPIRSAVNYNEFKREYSELKRQTERMEQEMARMGSSAMPMQDFLMKRMKARLDVMAMHKLAFEAMLMDTEFLSQTMRFLNLEMSWLIRLVDPHKQHPWKSITLPLPDHIPEIFAMQPEWLIEDIVEFFIFLGKYCYQTPTFRSNSQEELVAFIITFLRNSKYIKNPYLKAKLVEILFFFTYPLGKGIPGELEPMLNSHALSLGHLVPSLMNFYVEVEQTGASSQFYDKFNIRYNISHIMKTIWNHPSHRSKLREESKNHELFTRFVNMLMSDVTYLLDESLSKLSEIHQIQTEMDDTTTWEAQPQQQRQEREGTLRTLERQAQSYVALGNETVHMLQYLTKEVVEPFMVSEVVDRLAAMLDYNLAQLVGPKCQELKVKNREKYHFQPRVLLSEIIDIYLHLNCPAFVEAVARDGRSYKKEYFSKAASILLKQRLKHADDVHALETFVNKVEEAIQCGVEEEEELGDVPDEFLDPILSSVMEDPVLLPTSGTIVDRSTIRAHLLSDTRDPFSRAPLTMEMIEPAPEMKERIEAWKAQQKLKRSQVTKTDSSDLMDTSP</sequence>
<evidence type="ECO:0000256" key="12">
    <source>
        <dbReference type="SAM" id="MobiDB-lite"/>
    </source>
</evidence>
<accession>A0A8H7VP33</accession>
<feature type="coiled-coil region" evidence="11">
    <location>
        <begin position="557"/>
        <end position="584"/>
    </location>
</feature>
<feature type="compositionally biased region" description="Basic and acidic residues" evidence="12">
    <location>
        <begin position="1"/>
        <end position="10"/>
    </location>
</feature>
<dbReference type="PROSITE" id="PS51698">
    <property type="entry name" value="U_BOX"/>
    <property type="match status" value="1"/>
</dbReference>
<organism evidence="14 15">
    <name type="scientific">Circinella minor</name>
    <dbReference type="NCBI Taxonomy" id="1195481"/>
    <lineage>
        <taxon>Eukaryota</taxon>
        <taxon>Fungi</taxon>
        <taxon>Fungi incertae sedis</taxon>
        <taxon>Mucoromycota</taxon>
        <taxon>Mucoromycotina</taxon>
        <taxon>Mucoromycetes</taxon>
        <taxon>Mucorales</taxon>
        <taxon>Lichtheimiaceae</taxon>
        <taxon>Circinella</taxon>
    </lineage>
</organism>
<gene>
    <name evidence="14" type="ORF">INT45_013295</name>
</gene>
<dbReference type="Pfam" id="PF10408">
    <property type="entry name" value="Ufd2P_core"/>
    <property type="match status" value="1"/>
</dbReference>
<reference evidence="14 15" key="1">
    <citation type="submission" date="2020-12" db="EMBL/GenBank/DDBJ databases">
        <title>Metabolic potential, ecology and presence of endohyphal bacteria is reflected in genomic diversity of Mucoromycotina.</title>
        <authorList>
            <person name="Muszewska A."/>
            <person name="Okrasinska A."/>
            <person name="Steczkiewicz K."/>
            <person name="Drgas O."/>
            <person name="Orlowska M."/>
            <person name="Perlinska-Lenart U."/>
            <person name="Aleksandrzak-Piekarczyk T."/>
            <person name="Szatraj K."/>
            <person name="Zielenkiewicz U."/>
            <person name="Pilsyk S."/>
            <person name="Malc E."/>
            <person name="Mieczkowski P."/>
            <person name="Kruszewska J.S."/>
            <person name="Biernat P."/>
            <person name="Pawlowska J."/>
        </authorList>
    </citation>
    <scope>NUCLEOTIDE SEQUENCE [LARGE SCALE GENOMIC DNA]</scope>
    <source>
        <strain evidence="14 15">CBS 142.35</strain>
    </source>
</reference>
<dbReference type="GO" id="GO:0034450">
    <property type="term" value="F:ubiquitin-ubiquitin ligase activity"/>
    <property type="evidence" value="ECO:0007669"/>
    <property type="project" value="InterPro"/>
</dbReference>
<dbReference type="UniPathway" id="UPA00143"/>
<feature type="domain" description="U-box" evidence="13">
    <location>
        <begin position="1014"/>
        <end position="1088"/>
    </location>
</feature>
<dbReference type="GO" id="GO:0036503">
    <property type="term" value="P:ERAD pathway"/>
    <property type="evidence" value="ECO:0007669"/>
    <property type="project" value="InterPro"/>
</dbReference>
<feature type="region of interest" description="Disordered" evidence="12">
    <location>
        <begin position="1085"/>
        <end position="1105"/>
    </location>
</feature>
<dbReference type="Pfam" id="PF04564">
    <property type="entry name" value="U-box"/>
    <property type="match status" value="1"/>
</dbReference>
<dbReference type="GO" id="GO:0005737">
    <property type="term" value="C:cytoplasm"/>
    <property type="evidence" value="ECO:0007669"/>
    <property type="project" value="UniProtKB-SubCell"/>
</dbReference>
<evidence type="ECO:0000256" key="7">
    <source>
        <dbReference type="ARBA" id="ARBA00022490"/>
    </source>
</evidence>
<proteinExistence type="inferred from homology"/>
<dbReference type="OrthoDB" id="20295at2759"/>
<feature type="region of interest" description="Disordered" evidence="12">
    <location>
        <begin position="1"/>
        <end position="113"/>
    </location>
</feature>
<keyword evidence="11" id="KW-0175">Coiled coil</keyword>
<dbReference type="InterPro" id="IPR045132">
    <property type="entry name" value="UBE4"/>
</dbReference>
<comment type="subcellular location">
    <subcellularLocation>
        <location evidence="3">Cytoplasm</location>
    </subcellularLocation>
    <subcellularLocation>
        <location evidence="2">Nucleus</location>
    </subcellularLocation>
</comment>
<feature type="compositionally biased region" description="Polar residues" evidence="12">
    <location>
        <begin position="1092"/>
        <end position="1105"/>
    </location>
</feature>
<evidence type="ECO:0000256" key="6">
    <source>
        <dbReference type="ARBA" id="ARBA00012483"/>
    </source>
</evidence>
<evidence type="ECO:0000256" key="2">
    <source>
        <dbReference type="ARBA" id="ARBA00004123"/>
    </source>
</evidence>
<dbReference type="GO" id="GO:0005634">
    <property type="term" value="C:nucleus"/>
    <property type="evidence" value="ECO:0007669"/>
    <property type="project" value="UniProtKB-SubCell"/>
</dbReference>
<dbReference type="PANTHER" id="PTHR13931">
    <property type="entry name" value="UBIQUITINATION FACTOR E4"/>
    <property type="match status" value="1"/>
</dbReference>
<evidence type="ECO:0000256" key="8">
    <source>
        <dbReference type="ARBA" id="ARBA00022679"/>
    </source>
</evidence>
<dbReference type="GO" id="GO:0000209">
    <property type="term" value="P:protein polyubiquitination"/>
    <property type="evidence" value="ECO:0007669"/>
    <property type="project" value="TreeGrafter"/>
</dbReference>
<evidence type="ECO:0000256" key="1">
    <source>
        <dbReference type="ARBA" id="ARBA00000900"/>
    </source>
</evidence>
<dbReference type="InterPro" id="IPR019474">
    <property type="entry name" value="Ub_conjug_fac_E4_core"/>
</dbReference>
<name>A0A8H7VP33_9FUNG</name>
<dbReference type="InterPro" id="IPR003613">
    <property type="entry name" value="Ubox_domain"/>
</dbReference>
<dbReference type="EMBL" id="JAEPRB010000099">
    <property type="protein sequence ID" value="KAG2221799.1"/>
    <property type="molecule type" value="Genomic_DNA"/>
</dbReference>
<keyword evidence="7" id="KW-0963">Cytoplasm</keyword>
<dbReference type="GO" id="GO:0006511">
    <property type="term" value="P:ubiquitin-dependent protein catabolic process"/>
    <property type="evidence" value="ECO:0007669"/>
    <property type="project" value="InterPro"/>
</dbReference>
<evidence type="ECO:0000259" key="13">
    <source>
        <dbReference type="PROSITE" id="PS51698"/>
    </source>
</evidence>
<dbReference type="EC" id="2.3.2.27" evidence="6"/>
<protein>
    <recommendedName>
        <fullName evidence="6">RING-type E3 ubiquitin transferase</fullName>
        <ecNumber evidence="6">2.3.2.27</ecNumber>
    </recommendedName>
</protein>
<feature type="compositionally biased region" description="Low complexity" evidence="12">
    <location>
        <begin position="81"/>
        <end position="109"/>
    </location>
</feature>
<keyword evidence="9" id="KW-0833">Ubl conjugation pathway</keyword>
<evidence type="ECO:0000313" key="15">
    <source>
        <dbReference type="Proteomes" id="UP000646827"/>
    </source>
</evidence>
<evidence type="ECO:0000256" key="11">
    <source>
        <dbReference type="SAM" id="Coils"/>
    </source>
</evidence>
<dbReference type="SMART" id="SM00504">
    <property type="entry name" value="Ubox"/>
    <property type="match status" value="1"/>
</dbReference>
<dbReference type="Proteomes" id="UP000646827">
    <property type="component" value="Unassembled WGS sequence"/>
</dbReference>
<evidence type="ECO:0000256" key="9">
    <source>
        <dbReference type="ARBA" id="ARBA00022786"/>
    </source>
</evidence>
<comment type="catalytic activity">
    <reaction evidence="1">
        <text>S-ubiquitinyl-[E2 ubiquitin-conjugating enzyme]-L-cysteine + [acceptor protein]-L-lysine = [E2 ubiquitin-conjugating enzyme]-L-cysteine + N(6)-ubiquitinyl-[acceptor protein]-L-lysine.</text>
        <dbReference type="EC" id="2.3.2.27"/>
    </reaction>
</comment>
<keyword evidence="8" id="KW-0808">Transferase</keyword>
<feature type="compositionally biased region" description="Low complexity" evidence="12">
    <location>
        <begin position="17"/>
        <end position="49"/>
    </location>
</feature>
<dbReference type="SUPFAM" id="SSF57850">
    <property type="entry name" value="RING/U-box"/>
    <property type="match status" value="1"/>
</dbReference>
<evidence type="ECO:0000256" key="4">
    <source>
        <dbReference type="ARBA" id="ARBA00004906"/>
    </source>
</evidence>
<comment type="similarity">
    <text evidence="5">Belongs to the ubiquitin conjugation factor E4 family.</text>
</comment>
<keyword evidence="15" id="KW-1185">Reference proteome</keyword>
<comment type="caution">
    <text evidence="14">The sequence shown here is derived from an EMBL/GenBank/DDBJ whole genome shotgun (WGS) entry which is preliminary data.</text>
</comment>
<comment type="pathway">
    <text evidence="4">Protein modification; protein ubiquitination.</text>
</comment>